<dbReference type="InterPro" id="IPR012223">
    <property type="entry name" value="TEII"/>
</dbReference>
<dbReference type="GO" id="GO:0006633">
    <property type="term" value="P:fatty acid biosynthetic process"/>
    <property type="evidence" value="ECO:0007669"/>
    <property type="project" value="UniProtKB-KW"/>
</dbReference>
<comment type="similarity">
    <text evidence="1">Belongs to the thioesterase family.</text>
</comment>
<dbReference type="STRING" id="588581.Cpap_1656"/>
<evidence type="ECO:0000256" key="1">
    <source>
        <dbReference type="ARBA" id="ARBA00007169"/>
    </source>
</evidence>
<dbReference type="Gene3D" id="3.40.50.1820">
    <property type="entry name" value="alpha/beta hydrolase"/>
    <property type="match status" value="1"/>
</dbReference>
<evidence type="ECO:0000259" key="7">
    <source>
        <dbReference type="Pfam" id="PF00975"/>
    </source>
</evidence>
<dbReference type="PANTHER" id="PTHR11487">
    <property type="entry name" value="THIOESTERASE"/>
    <property type="match status" value="1"/>
</dbReference>
<dbReference type="Proteomes" id="UP000003860">
    <property type="component" value="Unassembled WGS sequence"/>
</dbReference>
<dbReference type="PANTHER" id="PTHR11487:SF0">
    <property type="entry name" value="S-ACYL FATTY ACID SYNTHASE THIOESTERASE, MEDIUM CHAIN"/>
    <property type="match status" value="1"/>
</dbReference>
<protein>
    <submittedName>
        <fullName evidence="8">Oleoyl-(Acyl-carrier-protein) hydrolase</fullName>
        <ecNumber evidence="8">3.1.2.14</ecNumber>
    </submittedName>
</protein>
<dbReference type="FunFam" id="3.40.50.1820:FF:000153">
    <property type="entry name" value="Surfactin synthase thioesterase subunit"/>
    <property type="match status" value="1"/>
</dbReference>
<evidence type="ECO:0000256" key="2">
    <source>
        <dbReference type="ARBA" id="ARBA00022516"/>
    </source>
</evidence>
<evidence type="ECO:0000256" key="5">
    <source>
        <dbReference type="ARBA" id="ARBA00023098"/>
    </source>
</evidence>
<organism evidence="8 9">
    <name type="scientific">Ruminiclostridium papyrosolvens DSM 2782</name>
    <dbReference type="NCBI Taxonomy" id="588581"/>
    <lineage>
        <taxon>Bacteria</taxon>
        <taxon>Bacillati</taxon>
        <taxon>Bacillota</taxon>
        <taxon>Clostridia</taxon>
        <taxon>Eubacteriales</taxon>
        <taxon>Oscillospiraceae</taxon>
        <taxon>Ruminiclostridium</taxon>
    </lineage>
</organism>
<keyword evidence="3 8" id="KW-0378">Hydrolase</keyword>
<dbReference type="OrthoDB" id="2213423at2"/>
<name>F1TEU7_9FIRM</name>
<evidence type="ECO:0000313" key="9">
    <source>
        <dbReference type="Proteomes" id="UP000003860"/>
    </source>
</evidence>
<dbReference type="EC" id="3.1.2.14" evidence="8"/>
<dbReference type="RefSeq" id="WP_004620383.1">
    <property type="nucleotide sequence ID" value="NZ_ACXX02000009.1"/>
</dbReference>
<evidence type="ECO:0000256" key="4">
    <source>
        <dbReference type="ARBA" id="ARBA00022832"/>
    </source>
</evidence>
<dbReference type="InterPro" id="IPR001031">
    <property type="entry name" value="Thioesterase"/>
</dbReference>
<dbReference type="Pfam" id="PF00975">
    <property type="entry name" value="Thioesterase"/>
    <property type="match status" value="1"/>
</dbReference>
<feature type="domain" description="Thioesterase" evidence="7">
    <location>
        <begin position="7"/>
        <end position="232"/>
    </location>
</feature>
<evidence type="ECO:0000256" key="3">
    <source>
        <dbReference type="ARBA" id="ARBA00022801"/>
    </source>
</evidence>
<proteinExistence type="inferred from homology"/>
<keyword evidence="9" id="KW-1185">Reference proteome</keyword>
<reference evidence="8" key="1">
    <citation type="submission" date="2009-07" db="EMBL/GenBank/DDBJ databases">
        <authorList>
            <consortium name="US DOE Joint Genome Institute (JGI-PGF)"/>
            <person name="Lucas S."/>
            <person name="Copeland A."/>
            <person name="Lapidus A."/>
            <person name="Glavina del Rio T."/>
            <person name="Tice H."/>
            <person name="Bruce D."/>
            <person name="Goodwin L."/>
            <person name="Pitluck S."/>
            <person name="Larimer F."/>
            <person name="Land M.L."/>
            <person name="Mouttaki H."/>
            <person name="He Z."/>
            <person name="Zhou J."/>
            <person name="Hemme C.L."/>
        </authorList>
    </citation>
    <scope>NUCLEOTIDE SEQUENCE</scope>
    <source>
        <strain evidence="8">DSM 2782</strain>
    </source>
</reference>
<evidence type="ECO:0000256" key="6">
    <source>
        <dbReference type="ARBA" id="ARBA00023160"/>
    </source>
</evidence>
<keyword evidence="6" id="KW-0275">Fatty acid biosynthesis</keyword>
<gene>
    <name evidence="8" type="ORF">Cpap_1656</name>
</gene>
<keyword evidence="4" id="KW-0276">Fatty acid metabolism</keyword>
<dbReference type="GO" id="GO:0016297">
    <property type="term" value="F:fatty acyl-[ACP] hydrolase activity"/>
    <property type="evidence" value="ECO:0007669"/>
    <property type="project" value="UniProtKB-EC"/>
</dbReference>
<comment type="caution">
    <text evidence="8">The sequence shown here is derived from an EMBL/GenBank/DDBJ whole genome shotgun (WGS) entry which is preliminary data.</text>
</comment>
<dbReference type="InterPro" id="IPR029058">
    <property type="entry name" value="AB_hydrolase_fold"/>
</dbReference>
<dbReference type="eggNOG" id="COG3208">
    <property type="taxonomic scope" value="Bacteria"/>
</dbReference>
<accession>F1TEU7</accession>
<keyword evidence="2" id="KW-0444">Lipid biosynthesis</keyword>
<dbReference type="AlphaFoldDB" id="F1TEU7"/>
<keyword evidence="5" id="KW-0443">Lipid metabolism</keyword>
<dbReference type="EMBL" id="ACXX02000009">
    <property type="protein sequence ID" value="EGD47263.1"/>
    <property type="molecule type" value="Genomic_DNA"/>
</dbReference>
<reference evidence="8" key="2">
    <citation type="submission" date="2011-01" db="EMBL/GenBank/DDBJ databases">
        <title>The Non-contiguous Finished genome of Clostridium papyrosolvens.</title>
        <authorList>
            <person name="Lucas S."/>
            <person name="Copeland A."/>
            <person name="Lapidus A."/>
            <person name="Cheng J.-F."/>
            <person name="Goodwin L."/>
            <person name="Pitluck S."/>
            <person name="Misra M."/>
            <person name="Chertkov O."/>
            <person name="Detter J.C."/>
            <person name="Han C."/>
            <person name="Tapia R."/>
            <person name="Land M."/>
            <person name="Hauser L."/>
            <person name="Kyrpides N."/>
            <person name="Ivanova N."/>
            <person name="Pagani I."/>
            <person name="Mouttaki H."/>
            <person name="He Z."/>
            <person name="Zhou J."/>
            <person name="Hemme C.L."/>
            <person name="Woyke T."/>
        </authorList>
    </citation>
    <scope>NUCLEOTIDE SEQUENCE [LARGE SCALE GENOMIC DNA]</scope>
    <source>
        <strain evidence="8">DSM 2782</strain>
    </source>
</reference>
<sequence length="235" mass="27087">MKNTINLFCFPYAGGSSSIYSKLKHFADKNIKVMPVELAGRGHRISEPLYNNMEEVINDVYGKISSSIDEQPYALLGHSMGSSIVLELAQKIHKNKKTEPLHLFFSGRCPPALYNNDKKIYNLPDEKFINEVYELGGTPKEVFENMELRQLFLPILRSDYKLIEEYIYIDKDEKLSCDITVFNGKEDKMTSFEGMKGWGEYTSGRTEVIEFDGGHFFLHNQMEQIMNTINKTLNR</sequence>
<evidence type="ECO:0000313" key="8">
    <source>
        <dbReference type="EMBL" id="EGD47263.1"/>
    </source>
</evidence>
<dbReference type="SUPFAM" id="SSF53474">
    <property type="entry name" value="alpha/beta-Hydrolases"/>
    <property type="match status" value="1"/>
</dbReference>